<comment type="catalytic activity">
    <reaction evidence="22">
        <text>dodecanoyl-CoA + H2O = dodecanoate + CoA + H(+)</text>
        <dbReference type="Rhea" id="RHEA:30135"/>
        <dbReference type="ChEBI" id="CHEBI:15377"/>
        <dbReference type="ChEBI" id="CHEBI:15378"/>
        <dbReference type="ChEBI" id="CHEBI:18262"/>
        <dbReference type="ChEBI" id="CHEBI:57287"/>
        <dbReference type="ChEBI" id="CHEBI:57375"/>
    </reaction>
    <physiologicalReaction direction="left-to-right" evidence="22">
        <dbReference type="Rhea" id="RHEA:30136"/>
    </physiologicalReaction>
</comment>
<comment type="catalytic activity">
    <reaction evidence="19">
        <text>octanoyl-CoA + H2O = octanoate + CoA + H(+)</text>
        <dbReference type="Rhea" id="RHEA:30143"/>
        <dbReference type="ChEBI" id="CHEBI:15377"/>
        <dbReference type="ChEBI" id="CHEBI:15378"/>
        <dbReference type="ChEBI" id="CHEBI:25646"/>
        <dbReference type="ChEBI" id="CHEBI:57287"/>
        <dbReference type="ChEBI" id="CHEBI:57386"/>
    </reaction>
    <physiologicalReaction direction="left-to-right" evidence="19">
        <dbReference type="Rhea" id="RHEA:30144"/>
    </physiologicalReaction>
</comment>
<keyword evidence="12" id="KW-0966">Cell projection</keyword>
<evidence type="ECO:0000256" key="7">
    <source>
        <dbReference type="ARBA" id="ARBA00022801"/>
    </source>
</evidence>
<dbReference type="RefSeq" id="WP_371754706.1">
    <property type="nucleotide sequence ID" value="NZ_JAYJLD010000019.1"/>
</dbReference>
<dbReference type="PANTHER" id="PTHR12418:SF19">
    <property type="entry name" value="ACYL-COENZYME A THIOESTERASE THEM4"/>
    <property type="match status" value="1"/>
</dbReference>
<evidence type="ECO:0000256" key="3">
    <source>
        <dbReference type="ARBA" id="ARBA00004632"/>
    </source>
</evidence>
<evidence type="ECO:0000256" key="14">
    <source>
        <dbReference type="ARBA" id="ARBA00037002"/>
    </source>
</evidence>
<keyword evidence="10" id="KW-0443">Lipid metabolism</keyword>
<comment type="catalytic activity">
    <reaction evidence="23">
        <text>tetradecanoyl-CoA + H2O = tetradecanoate + CoA + H(+)</text>
        <dbReference type="Rhea" id="RHEA:40119"/>
        <dbReference type="ChEBI" id="CHEBI:15377"/>
        <dbReference type="ChEBI" id="CHEBI:15378"/>
        <dbReference type="ChEBI" id="CHEBI:30807"/>
        <dbReference type="ChEBI" id="CHEBI:57287"/>
        <dbReference type="ChEBI" id="CHEBI:57385"/>
    </reaction>
    <physiologicalReaction direction="left-to-right" evidence="23">
        <dbReference type="Rhea" id="RHEA:40120"/>
    </physiologicalReaction>
</comment>
<evidence type="ECO:0000256" key="15">
    <source>
        <dbReference type="ARBA" id="ARBA00038456"/>
    </source>
</evidence>
<sequence>MGIKHCFVCGPDNPHGLRIQFRQEGDEVVADYRCTEDYAGWPNVQHGGITAALLDEAAGYIPYYLGLVAMTAKLEVTFHKPILVGESVRVSGRMVKRSSRLIEVVSAITGEDGQRRANSVAKMIILNEKQREELELGELQ</sequence>
<dbReference type="SUPFAM" id="SSF54637">
    <property type="entry name" value="Thioesterase/thiol ester dehydrase-isomerase"/>
    <property type="match status" value="1"/>
</dbReference>
<evidence type="ECO:0000256" key="22">
    <source>
        <dbReference type="ARBA" id="ARBA00048074"/>
    </source>
</evidence>
<protein>
    <recommendedName>
        <fullName evidence="17">Acyl-coenzyme A thioesterase THEM4</fullName>
        <ecNumber evidence="16">3.1.2.2</ecNumber>
    </recommendedName>
    <alternativeName>
        <fullName evidence="18">Thioesterase superfamily member 4</fullName>
    </alternativeName>
</protein>
<dbReference type="InterPro" id="IPR029069">
    <property type="entry name" value="HotDog_dom_sf"/>
</dbReference>
<evidence type="ECO:0000256" key="8">
    <source>
        <dbReference type="ARBA" id="ARBA00022832"/>
    </source>
</evidence>
<organism evidence="25 26">
    <name type="scientific">Ferviditalea candida</name>
    <dbReference type="NCBI Taxonomy" id="3108399"/>
    <lineage>
        <taxon>Bacteria</taxon>
        <taxon>Bacillati</taxon>
        <taxon>Bacillota</taxon>
        <taxon>Bacilli</taxon>
        <taxon>Bacillales</taxon>
        <taxon>Paenibacillaceae</taxon>
        <taxon>Ferviditalea</taxon>
    </lineage>
</organism>
<dbReference type="EMBL" id="JAYJLD010000019">
    <property type="protein sequence ID" value="MEB3102583.1"/>
    <property type="molecule type" value="Genomic_DNA"/>
</dbReference>
<keyword evidence="5" id="KW-0963">Cytoplasm</keyword>
<gene>
    <name evidence="25" type="ORF">VF724_13010</name>
</gene>
<evidence type="ECO:0000256" key="1">
    <source>
        <dbReference type="ARBA" id="ARBA00004170"/>
    </source>
</evidence>
<evidence type="ECO:0000256" key="12">
    <source>
        <dbReference type="ARBA" id="ARBA00023273"/>
    </source>
</evidence>
<keyword evidence="8" id="KW-0276">Fatty acid metabolism</keyword>
<dbReference type="EC" id="3.1.2.2" evidence="16"/>
<evidence type="ECO:0000256" key="18">
    <source>
        <dbReference type="ARBA" id="ARBA00043210"/>
    </source>
</evidence>
<evidence type="ECO:0000256" key="16">
    <source>
        <dbReference type="ARBA" id="ARBA00038848"/>
    </source>
</evidence>
<dbReference type="InterPro" id="IPR052365">
    <property type="entry name" value="THEM4/THEM5_acyl-CoA_thioest"/>
</dbReference>
<comment type="catalytic activity">
    <reaction evidence="14">
        <text>(9Z)-octadecenoyl-CoA + H2O = (9Z)-octadecenoate + CoA + H(+)</text>
        <dbReference type="Rhea" id="RHEA:40139"/>
        <dbReference type="ChEBI" id="CHEBI:15377"/>
        <dbReference type="ChEBI" id="CHEBI:15378"/>
        <dbReference type="ChEBI" id="CHEBI:30823"/>
        <dbReference type="ChEBI" id="CHEBI:57287"/>
        <dbReference type="ChEBI" id="CHEBI:57387"/>
    </reaction>
    <physiologicalReaction direction="left-to-right" evidence="14">
        <dbReference type="Rhea" id="RHEA:40140"/>
    </physiologicalReaction>
</comment>
<evidence type="ECO:0000256" key="21">
    <source>
        <dbReference type="ARBA" id="ARBA00047969"/>
    </source>
</evidence>
<evidence type="ECO:0000256" key="11">
    <source>
        <dbReference type="ARBA" id="ARBA00023136"/>
    </source>
</evidence>
<comment type="catalytic activity">
    <reaction evidence="13">
        <text>(5Z,8Z,11Z,14Z)-eicosatetraenoyl-CoA + H2O = (5Z,8Z,11Z,14Z)-eicosatetraenoate + CoA + H(+)</text>
        <dbReference type="Rhea" id="RHEA:40151"/>
        <dbReference type="ChEBI" id="CHEBI:15377"/>
        <dbReference type="ChEBI" id="CHEBI:15378"/>
        <dbReference type="ChEBI" id="CHEBI:32395"/>
        <dbReference type="ChEBI" id="CHEBI:57287"/>
        <dbReference type="ChEBI" id="CHEBI:57368"/>
    </reaction>
    <physiologicalReaction direction="left-to-right" evidence="13">
        <dbReference type="Rhea" id="RHEA:40152"/>
    </physiologicalReaction>
</comment>
<accession>A0ABU5ZJ79</accession>
<dbReference type="Gene3D" id="3.10.129.10">
    <property type="entry name" value="Hotdog Thioesterase"/>
    <property type="match status" value="1"/>
</dbReference>
<comment type="catalytic activity">
    <reaction evidence="21">
        <text>decanoyl-CoA + H2O = decanoate + CoA + H(+)</text>
        <dbReference type="Rhea" id="RHEA:40059"/>
        <dbReference type="ChEBI" id="CHEBI:15377"/>
        <dbReference type="ChEBI" id="CHEBI:15378"/>
        <dbReference type="ChEBI" id="CHEBI:27689"/>
        <dbReference type="ChEBI" id="CHEBI:57287"/>
        <dbReference type="ChEBI" id="CHEBI:61430"/>
    </reaction>
    <physiologicalReaction direction="left-to-right" evidence="21">
        <dbReference type="Rhea" id="RHEA:40060"/>
    </physiologicalReaction>
</comment>
<evidence type="ECO:0000256" key="17">
    <source>
        <dbReference type="ARBA" id="ARBA00040123"/>
    </source>
</evidence>
<comment type="caution">
    <text evidence="25">The sequence shown here is derived from an EMBL/GenBank/DDBJ whole genome shotgun (WGS) entry which is preliminary data.</text>
</comment>
<keyword evidence="7 25" id="KW-0378">Hydrolase</keyword>
<keyword evidence="9" id="KW-0809">Transit peptide</keyword>
<dbReference type="PANTHER" id="PTHR12418">
    <property type="entry name" value="ACYL-COENZYME A THIOESTERASE THEM4"/>
    <property type="match status" value="1"/>
</dbReference>
<keyword evidence="4" id="KW-1003">Cell membrane</keyword>
<evidence type="ECO:0000256" key="9">
    <source>
        <dbReference type="ARBA" id="ARBA00022946"/>
    </source>
</evidence>
<dbReference type="GO" id="GO:0016787">
    <property type="term" value="F:hydrolase activity"/>
    <property type="evidence" value="ECO:0007669"/>
    <property type="project" value="UniProtKB-KW"/>
</dbReference>
<evidence type="ECO:0000256" key="13">
    <source>
        <dbReference type="ARBA" id="ARBA00035852"/>
    </source>
</evidence>
<comment type="catalytic activity">
    <reaction evidence="20">
        <text>hexadecanoyl-CoA + H2O = hexadecanoate + CoA + H(+)</text>
        <dbReference type="Rhea" id="RHEA:16645"/>
        <dbReference type="ChEBI" id="CHEBI:7896"/>
        <dbReference type="ChEBI" id="CHEBI:15377"/>
        <dbReference type="ChEBI" id="CHEBI:15378"/>
        <dbReference type="ChEBI" id="CHEBI:57287"/>
        <dbReference type="ChEBI" id="CHEBI:57379"/>
        <dbReference type="EC" id="3.1.2.2"/>
    </reaction>
    <physiologicalReaction direction="left-to-right" evidence="20">
        <dbReference type="Rhea" id="RHEA:16646"/>
    </physiologicalReaction>
</comment>
<evidence type="ECO:0000256" key="20">
    <source>
        <dbReference type="ARBA" id="ARBA00047734"/>
    </source>
</evidence>
<name>A0ABU5ZJ79_9BACL</name>
<evidence type="ECO:0000256" key="19">
    <source>
        <dbReference type="ARBA" id="ARBA00047588"/>
    </source>
</evidence>
<dbReference type="CDD" id="cd03443">
    <property type="entry name" value="PaaI_thioesterase"/>
    <property type="match status" value="1"/>
</dbReference>
<keyword evidence="6" id="KW-0053">Apoptosis</keyword>
<evidence type="ECO:0000256" key="10">
    <source>
        <dbReference type="ARBA" id="ARBA00023098"/>
    </source>
</evidence>
<evidence type="ECO:0000313" key="25">
    <source>
        <dbReference type="EMBL" id="MEB3102583.1"/>
    </source>
</evidence>
<evidence type="ECO:0000256" key="4">
    <source>
        <dbReference type="ARBA" id="ARBA00022475"/>
    </source>
</evidence>
<evidence type="ECO:0000256" key="5">
    <source>
        <dbReference type="ARBA" id="ARBA00022490"/>
    </source>
</evidence>
<dbReference type="InterPro" id="IPR006683">
    <property type="entry name" value="Thioestr_dom"/>
</dbReference>
<dbReference type="Pfam" id="PF03061">
    <property type="entry name" value="4HBT"/>
    <property type="match status" value="1"/>
</dbReference>
<comment type="subcellular location">
    <subcellularLocation>
        <location evidence="3">Cell projection</location>
        <location evidence="3">Ruffle membrane</location>
    </subcellularLocation>
    <subcellularLocation>
        <location evidence="2">Cytoplasm</location>
    </subcellularLocation>
    <subcellularLocation>
        <location evidence="1">Membrane</location>
        <topology evidence="1">Peripheral membrane protein</topology>
    </subcellularLocation>
</comment>
<comment type="similarity">
    <text evidence="15">Belongs to the THEM4/THEM5 thioesterase family.</text>
</comment>
<evidence type="ECO:0000313" key="26">
    <source>
        <dbReference type="Proteomes" id="UP001310386"/>
    </source>
</evidence>
<reference evidence="25" key="1">
    <citation type="submission" date="2023-12" db="EMBL/GenBank/DDBJ databases">
        <title>Fervidustalea candida gen. nov., sp. nov., a novel member of the family Paenibacillaceae isolated from a geothermal area.</title>
        <authorList>
            <person name="Li W.-J."/>
            <person name="Jiao J.-Y."/>
            <person name="Chen Y."/>
        </authorList>
    </citation>
    <scope>NUCLEOTIDE SEQUENCE</scope>
    <source>
        <strain evidence="25">SYSU GA230002</strain>
    </source>
</reference>
<evidence type="ECO:0000256" key="23">
    <source>
        <dbReference type="ARBA" id="ARBA00048180"/>
    </source>
</evidence>
<proteinExistence type="inferred from homology"/>
<feature type="domain" description="Thioesterase" evidence="24">
    <location>
        <begin position="46"/>
        <end position="114"/>
    </location>
</feature>
<dbReference type="Proteomes" id="UP001310386">
    <property type="component" value="Unassembled WGS sequence"/>
</dbReference>
<keyword evidence="26" id="KW-1185">Reference proteome</keyword>
<evidence type="ECO:0000259" key="24">
    <source>
        <dbReference type="Pfam" id="PF03061"/>
    </source>
</evidence>
<evidence type="ECO:0000256" key="6">
    <source>
        <dbReference type="ARBA" id="ARBA00022703"/>
    </source>
</evidence>
<keyword evidence="11" id="KW-0472">Membrane</keyword>
<evidence type="ECO:0000256" key="2">
    <source>
        <dbReference type="ARBA" id="ARBA00004496"/>
    </source>
</evidence>